<protein>
    <submittedName>
        <fullName evidence="1">Uncharacterized protein</fullName>
    </submittedName>
</protein>
<proteinExistence type="predicted"/>
<reference evidence="1 2" key="1">
    <citation type="submission" date="2022-04" db="EMBL/GenBank/DDBJ databases">
        <title>Halobacillus sp. isolated from saltern.</title>
        <authorList>
            <person name="Won M."/>
            <person name="Lee C.-M."/>
            <person name="Woen H.-Y."/>
            <person name="Kwon S.-W."/>
        </authorList>
    </citation>
    <scope>NUCLEOTIDE SEQUENCE [LARGE SCALE GENOMIC DNA]</scope>
    <source>
        <strain evidence="1 2">SSBR10-3</strain>
    </source>
</reference>
<organism evidence="1 2">
    <name type="scientific">Halobacillus salinarum</name>
    <dbReference type="NCBI Taxonomy" id="2932257"/>
    <lineage>
        <taxon>Bacteria</taxon>
        <taxon>Bacillati</taxon>
        <taxon>Bacillota</taxon>
        <taxon>Bacilli</taxon>
        <taxon>Bacillales</taxon>
        <taxon>Bacillaceae</taxon>
        <taxon>Halobacillus</taxon>
    </lineage>
</organism>
<evidence type="ECO:0000313" key="2">
    <source>
        <dbReference type="Proteomes" id="UP000831787"/>
    </source>
</evidence>
<accession>A0ABY4EE97</accession>
<dbReference type="EMBL" id="CP095073">
    <property type="protein sequence ID" value="UOQ42788.1"/>
    <property type="molecule type" value="Genomic_DNA"/>
</dbReference>
<keyword evidence="2" id="KW-1185">Reference proteome</keyword>
<gene>
    <name evidence="1" type="ORF">MUN89_12510</name>
</gene>
<sequence>MKIMVSFRLSRSLGGLIFGFNQEKYDKMMEIVTMEELVPENQRSERE</sequence>
<dbReference type="Proteomes" id="UP000831787">
    <property type="component" value="Chromosome"/>
</dbReference>
<name>A0ABY4EE97_9BACI</name>
<evidence type="ECO:0000313" key="1">
    <source>
        <dbReference type="EMBL" id="UOQ42788.1"/>
    </source>
</evidence>
<dbReference type="RefSeq" id="WP_244708149.1">
    <property type="nucleotide sequence ID" value="NZ_CP095073.1"/>
</dbReference>